<feature type="region of interest" description="Disordered" evidence="1">
    <location>
        <begin position="1"/>
        <end position="54"/>
    </location>
</feature>
<evidence type="ECO:0000256" key="1">
    <source>
        <dbReference type="SAM" id="MobiDB-lite"/>
    </source>
</evidence>
<feature type="region of interest" description="Disordered" evidence="1">
    <location>
        <begin position="70"/>
        <end position="187"/>
    </location>
</feature>
<gene>
    <name evidence="2" type="ORF">LPJ61_003590</name>
</gene>
<feature type="compositionally biased region" description="Basic and acidic residues" evidence="1">
    <location>
        <begin position="20"/>
        <end position="43"/>
    </location>
</feature>
<accession>A0A9W8CVF5</accession>
<dbReference type="OrthoDB" id="2421431at2759"/>
<organism evidence="2 3">
    <name type="scientific">Coemansia biformis</name>
    <dbReference type="NCBI Taxonomy" id="1286918"/>
    <lineage>
        <taxon>Eukaryota</taxon>
        <taxon>Fungi</taxon>
        <taxon>Fungi incertae sedis</taxon>
        <taxon>Zoopagomycota</taxon>
        <taxon>Kickxellomycotina</taxon>
        <taxon>Kickxellomycetes</taxon>
        <taxon>Kickxellales</taxon>
        <taxon>Kickxellaceae</taxon>
        <taxon>Coemansia</taxon>
    </lineage>
</organism>
<feature type="compositionally biased region" description="Basic residues" evidence="1">
    <location>
        <begin position="178"/>
        <end position="187"/>
    </location>
</feature>
<name>A0A9W8CVF5_9FUNG</name>
<feature type="compositionally biased region" description="Low complexity" evidence="1">
    <location>
        <begin position="165"/>
        <end position="177"/>
    </location>
</feature>
<protein>
    <submittedName>
        <fullName evidence="2">Uncharacterized protein</fullName>
    </submittedName>
</protein>
<keyword evidence="3" id="KW-1185">Reference proteome</keyword>
<evidence type="ECO:0000313" key="2">
    <source>
        <dbReference type="EMBL" id="KAJ1729299.1"/>
    </source>
</evidence>
<reference evidence="2" key="1">
    <citation type="submission" date="2022-07" db="EMBL/GenBank/DDBJ databases">
        <title>Phylogenomic reconstructions and comparative analyses of Kickxellomycotina fungi.</title>
        <authorList>
            <person name="Reynolds N.K."/>
            <person name="Stajich J.E."/>
            <person name="Barry K."/>
            <person name="Grigoriev I.V."/>
            <person name="Crous P."/>
            <person name="Smith M.E."/>
        </authorList>
    </citation>
    <scope>NUCLEOTIDE SEQUENCE</scope>
    <source>
        <strain evidence="2">BCRC 34381</strain>
    </source>
</reference>
<evidence type="ECO:0000313" key="3">
    <source>
        <dbReference type="Proteomes" id="UP001143981"/>
    </source>
</evidence>
<sequence length="187" mass="20187">MPTFRPFKARRTSAAPVASESDRETSAEPADAPHTKGGPDHPAAKKGGGKRGKVFSTLDSMLSILDQVGQAEDAQARRKIQRQHDIKGRVDRQQTQAAERKQKKTNRLEEMKTQLQRGFSLGVQGKPVKKRSKPKSGAGSSKELARTLSSVNRDWDKALGSNEPSATSSAAKSGAGAKPKRHVTFAC</sequence>
<proteinExistence type="predicted"/>
<comment type="caution">
    <text evidence="2">The sequence shown here is derived from an EMBL/GenBank/DDBJ whole genome shotgun (WGS) entry which is preliminary data.</text>
</comment>
<dbReference type="AlphaFoldDB" id="A0A9W8CVF5"/>
<dbReference type="Proteomes" id="UP001143981">
    <property type="component" value="Unassembled WGS sequence"/>
</dbReference>
<dbReference type="EMBL" id="JANBOI010000639">
    <property type="protein sequence ID" value="KAJ1729299.1"/>
    <property type="molecule type" value="Genomic_DNA"/>
</dbReference>
<feature type="compositionally biased region" description="Basic and acidic residues" evidence="1">
    <location>
        <begin position="82"/>
        <end position="92"/>
    </location>
</feature>